<name>A0A1G2FXU1_9BACT</name>
<dbReference type="EMBL" id="MHNI01000018">
    <property type="protein sequence ID" value="OGZ42428.1"/>
    <property type="molecule type" value="Genomic_DNA"/>
</dbReference>
<comment type="caution">
    <text evidence="1">The sequence shown here is derived from an EMBL/GenBank/DDBJ whole genome shotgun (WGS) entry which is preliminary data.</text>
</comment>
<dbReference type="Proteomes" id="UP000176700">
    <property type="component" value="Unassembled WGS sequence"/>
</dbReference>
<proteinExistence type="predicted"/>
<accession>A0A1G2FXU1</accession>
<evidence type="ECO:0000313" key="1">
    <source>
        <dbReference type="EMBL" id="OGZ42428.1"/>
    </source>
</evidence>
<evidence type="ECO:0000313" key="2">
    <source>
        <dbReference type="Proteomes" id="UP000176700"/>
    </source>
</evidence>
<dbReference type="AlphaFoldDB" id="A0A1G2FXU1"/>
<reference evidence="1 2" key="1">
    <citation type="journal article" date="2016" name="Nat. Commun.">
        <title>Thousands of microbial genomes shed light on interconnected biogeochemical processes in an aquifer system.</title>
        <authorList>
            <person name="Anantharaman K."/>
            <person name="Brown C.T."/>
            <person name="Hug L.A."/>
            <person name="Sharon I."/>
            <person name="Castelle C.J."/>
            <person name="Probst A.J."/>
            <person name="Thomas B.C."/>
            <person name="Singh A."/>
            <person name="Wilkins M.J."/>
            <person name="Karaoz U."/>
            <person name="Brodie E.L."/>
            <person name="Williams K.H."/>
            <person name="Hubbard S.S."/>
            <person name="Banfield J.F."/>
        </authorList>
    </citation>
    <scope>NUCLEOTIDE SEQUENCE [LARGE SCALE GENOMIC DNA]</scope>
</reference>
<organism evidence="1 2">
    <name type="scientific">Candidatus Ryanbacteria bacterium RIFCSPHIGHO2_01_45_13</name>
    <dbReference type="NCBI Taxonomy" id="1802112"/>
    <lineage>
        <taxon>Bacteria</taxon>
        <taxon>Candidatus Ryaniibacteriota</taxon>
    </lineage>
</organism>
<gene>
    <name evidence="1" type="ORF">A2W41_03530</name>
</gene>
<protein>
    <submittedName>
        <fullName evidence="1">Uncharacterized protein</fullName>
    </submittedName>
</protein>
<sequence length="105" mass="11890">MSIRNEIQDALFIIGEIRRNALSIIRHPPTFASSDLSEYKYGETNEQLSCYNGERYCAHCHRDVKVLAIKNNDGSGNSFQCRECFNLLPPSGATRGGMQENRKHV</sequence>